<keyword evidence="5 12" id="KW-0963">Cytoplasm</keyword>
<comment type="similarity">
    <text evidence="2 12">Belongs to the RNA methyltransferase RsmE family.</text>
</comment>
<comment type="function">
    <text evidence="10 12">Specifically methylates the N3 position of the uracil ring of uridine 1498 (m3U1498) in 16S rRNA. Acts on the fully assembled 30S ribosomal subunit.</text>
</comment>
<dbReference type="GO" id="GO:0070475">
    <property type="term" value="P:rRNA base methylation"/>
    <property type="evidence" value="ECO:0007669"/>
    <property type="project" value="TreeGrafter"/>
</dbReference>
<evidence type="ECO:0000256" key="9">
    <source>
        <dbReference type="ARBA" id="ARBA00022691"/>
    </source>
</evidence>
<comment type="subcellular location">
    <subcellularLocation>
        <location evidence="1 12">Cytoplasm</location>
    </subcellularLocation>
</comment>
<dbReference type="Gene3D" id="3.40.1280.10">
    <property type="match status" value="1"/>
</dbReference>
<dbReference type="InterPro" id="IPR029026">
    <property type="entry name" value="tRNA_m1G_MTases_N"/>
</dbReference>
<dbReference type="PANTHER" id="PTHR30027:SF3">
    <property type="entry name" value="16S RRNA (URACIL(1498)-N(3))-METHYLTRANSFERASE"/>
    <property type="match status" value="1"/>
</dbReference>
<keyword evidence="6 12" id="KW-0698">rRNA processing</keyword>
<protein>
    <recommendedName>
        <fullName evidence="4 12">Ribosomal RNA small subunit methyltransferase E</fullName>
        <ecNumber evidence="3 12">2.1.1.193</ecNumber>
    </recommendedName>
</protein>
<dbReference type="PANTHER" id="PTHR30027">
    <property type="entry name" value="RIBOSOMAL RNA SMALL SUBUNIT METHYLTRANSFERASE E"/>
    <property type="match status" value="1"/>
</dbReference>
<name>A0A096BZ21_9FIRM</name>
<comment type="catalytic activity">
    <reaction evidence="11 12">
        <text>uridine(1498) in 16S rRNA + S-adenosyl-L-methionine = N(3)-methyluridine(1498) in 16S rRNA + S-adenosyl-L-homocysteine + H(+)</text>
        <dbReference type="Rhea" id="RHEA:42920"/>
        <dbReference type="Rhea" id="RHEA-COMP:10283"/>
        <dbReference type="Rhea" id="RHEA-COMP:10284"/>
        <dbReference type="ChEBI" id="CHEBI:15378"/>
        <dbReference type="ChEBI" id="CHEBI:57856"/>
        <dbReference type="ChEBI" id="CHEBI:59789"/>
        <dbReference type="ChEBI" id="CHEBI:65315"/>
        <dbReference type="ChEBI" id="CHEBI:74502"/>
        <dbReference type="EC" id="2.1.1.193"/>
    </reaction>
</comment>
<dbReference type="EMBL" id="JRNT01000006">
    <property type="protein sequence ID" value="KGF48007.1"/>
    <property type="molecule type" value="Genomic_DNA"/>
</dbReference>
<evidence type="ECO:0000256" key="6">
    <source>
        <dbReference type="ARBA" id="ARBA00022552"/>
    </source>
</evidence>
<evidence type="ECO:0000256" key="2">
    <source>
        <dbReference type="ARBA" id="ARBA00005528"/>
    </source>
</evidence>
<evidence type="ECO:0000256" key="12">
    <source>
        <dbReference type="PIRNR" id="PIRNR015601"/>
    </source>
</evidence>
<evidence type="ECO:0000256" key="4">
    <source>
        <dbReference type="ARBA" id="ARBA00013673"/>
    </source>
</evidence>
<dbReference type="EC" id="2.1.1.193" evidence="3 12"/>
<dbReference type="SUPFAM" id="SSF75217">
    <property type="entry name" value="alpha/beta knot"/>
    <property type="match status" value="1"/>
</dbReference>
<dbReference type="PIRSF" id="PIRSF015601">
    <property type="entry name" value="MTase_slr0722"/>
    <property type="match status" value="1"/>
</dbReference>
<dbReference type="InterPro" id="IPR006700">
    <property type="entry name" value="RsmE"/>
</dbReference>
<reference evidence="14 15" key="1">
    <citation type="submission" date="2014-07" db="EMBL/GenBank/DDBJ databases">
        <authorList>
            <person name="McCorrison J."/>
            <person name="Sanka R."/>
            <person name="Torralba M."/>
            <person name="Gillis M."/>
            <person name="Haft D.H."/>
            <person name="Methe B."/>
            <person name="Sutton G."/>
            <person name="Nelson K.E."/>
        </authorList>
    </citation>
    <scope>NUCLEOTIDE SEQUENCE [LARGE SCALE GENOMIC DNA]</scope>
    <source>
        <strain evidence="14 15">DNF00314</strain>
    </source>
</reference>
<accession>A0A096BZ21</accession>
<evidence type="ECO:0000259" key="13">
    <source>
        <dbReference type="Pfam" id="PF04452"/>
    </source>
</evidence>
<keyword evidence="8 12" id="KW-0808">Transferase</keyword>
<gene>
    <name evidence="14" type="ORF">HMPREF0872_02640</name>
</gene>
<sequence>MKKIFISSLLEDTIILPTETTHHVLHVLRHPFQKPIIVADKNGNHGLYQFLEEVDGRAVMQIIEYQKVESSQHQIVLVQSFLKGDKFDWVLQKATELNVGTIYATSTANCVAQYDRKKLHTKKQRWEKIIQEASQQCGRYEMPNLVVDMSVDTILAGETHSICFVAYEDEKGTTLKEALSEKLYKQEDNQRILIFIGPEGGFTRNEIEHMVEYGVQPVSLGHNILRAETAAIAAMAMIAYEVNL</sequence>
<keyword evidence="15" id="KW-1185">Reference proteome</keyword>
<dbReference type="GO" id="GO:0005737">
    <property type="term" value="C:cytoplasm"/>
    <property type="evidence" value="ECO:0007669"/>
    <property type="project" value="UniProtKB-SubCell"/>
</dbReference>
<dbReference type="GO" id="GO:0070042">
    <property type="term" value="F:rRNA (uridine-N3-)-methyltransferase activity"/>
    <property type="evidence" value="ECO:0007669"/>
    <property type="project" value="TreeGrafter"/>
</dbReference>
<evidence type="ECO:0000256" key="8">
    <source>
        <dbReference type="ARBA" id="ARBA00022679"/>
    </source>
</evidence>
<dbReference type="Proteomes" id="UP000029628">
    <property type="component" value="Unassembled WGS sequence"/>
</dbReference>
<comment type="caution">
    <text evidence="14">The sequence shown here is derived from an EMBL/GenBank/DDBJ whole genome shotgun (WGS) entry which is preliminary data.</text>
</comment>
<dbReference type="NCBIfam" id="TIGR00046">
    <property type="entry name" value="RsmE family RNA methyltransferase"/>
    <property type="match status" value="1"/>
</dbReference>
<proteinExistence type="inferred from homology"/>
<keyword evidence="7 12" id="KW-0489">Methyltransferase</keyword>
<evidence type="ECO:0000313" key="15">
    <source>
        <dbReference type="Proteomes" id="UP000029628"/>
    </source>
</evidence>
<dbReference type="AlphaFoldDB" id="A0A096BZ21"/>
<evidence type="ECO:0000256" key="1">
    <source>
        <dbReference type="ARBA" id="ARBA00004496"/>
    </source>
</evidence>
<organism evidence="14 15">
    <name type="scientific">Veillonella montpellierensis DNF00314</name>
    <dbReference type="NCBI Taxonomy" id="1401067"/>
    <lineage>
        <taxon>Bacteria</taxon>
        <taxon>Bacillati</taxon>
        <taxon>Bacillota</taxon>
        <taxon>Negativicutes</taxon>
        <taxon>Veillonellales</taxon>
        <taxon>Veillonellaceae</taxon>
        <taxon>Veillonella</taxon>
    </lineage>
</organism>
<dbReference type="CDD" id="cd18084">
    <property type="entry name" value="RsmE-like"/>
    <property type="match status" value="1"/>
</dbReference>
<feature type="domain" description="Ribosomal RNA small subunit methyltransferase E methyltransferase" evidence="13">
    <location>
        <begin position="71"/>
        <end position="238"/>
    </location>
</feature>
<evidence type="ECO:0000256" key="5">
    <source>
        <dbReference type="ARBA" id="ARBA00022490"/>
    </source>
</evidence>
<evidence type="ECO:0000256" key="10">
    <source>
        <dbReference type="ARBA" id="ARBA00025699"/>
    </source>
</evidence>
<keyword evidence="9 12" id="KW-0949">S-adenosyl-L-methionine</keyword>
<dbReference type="eggNOG" id="COG1385">
    <property type="taxonomic scope" value="Bacteria"/>
</dbReference>
<evidence type="ECO:0000256" key="11">
    <source>
        <dbReference type="ARBA" id="ARBA00047944"/>
    </source>
</evidence>
<evidence type="ECO:0000256" key="3">
    <source>
        <dbReference type="ARBA" id="ARBA00012328"/>
    </source>
</evidence>
<evidence type="ECO:0000256" key="7">
    <source>
        <dbReference type="ARBA" id="ARBA00022603"/>
    </source>
</evidence>
<dbReference type="RefSeq" id="WP_028257668.1">
    <property type="nucleotide sequence ID" value="NZ_JRNT01000006.1"/>
</dbReference>
<dbReference type="Pfam" id="PF04452">
    <property type="entry name" value="Methyltrans_RNA"/>
    <property type="match status" value="1"/>
</dbReference>
<dbReference type="InterPro" id="IPR029028">
    <property type="entry name" value="Alpha/beta_knot_MTases"/>
</dbReference>
<dbReference type="InterPro" id="IPR046886">
    <property type="entry name" value="RsmE_MTase_dom"/>
</dbReference>
<evidence type="ECO:0000313" key="14">
    <source>
        <dbReference type="EMBL" id="KGF48007.1"/>
    </source>
</evidence>